<dbReference type="Pfam" id="PF03478">
    <property type="entry name" value="Beta-prop_KIB1-4"/>
    <property type="match status" value="1"/>
</dbReference>
<dbReference type="InterPro" id="IPR050942">
    <property type="entry name" value="F-box_BR-signaling"/>
</dbReference>
<evidence type="ECO:0000313" key="2">
    <source>
        <dbReference type="EMBL" id="JAU52431.1"/>
    </source>
</evidence>
<protein>
    <submittedName>
        <fullName evidence="2">Putative F-box protein</fullName>
    </submittedName>
</protein>
<dbReference type="PANTHER" id="PTHR44259">
    <property type="entry name" value="OS07G0183000 PROTEIN-RELATED"/>
    <property type="match status" value="1"/>
</dbReference>
<dbReference type="InterPro" id="IPR005174">
    <property type="entry name" value="KIB1-4_b-propeller"/>
</dbReference>
<evidence type="ECO:0000259" key="1">
    <source>
        <dbReference type="Pfam" id="PF03478"/>
    </source>
</evidence>
<name>A0A1J3G8E3_NOCCA</name>
<organism evidence="2">
    <name type="scientific">Noccaea caerulescens</name>
    <name type="common">Alpine penny-cress</name>
    <name type="synonym">Thlaspi caerulescens</name>
    <dbReference type="NCBI Taxonomy" id="107243"/>
    <lineage>
        <taxon>Eukaryota</taxon>
        <taxon>Viridiplantae</taxon>
        <taxon>Streptophyta</taxon>
        <taxon>Embryophyta</taxon>
        <taxon>Tracheophyta</taxon>
        <taxon>Spermatophyta</taxon>
        <taxon>Magnoliopsida</taxon>
        <taxon>eudicotyledons</taxon>
        <taxon>Gunneridae</taxon>
        <taxon>Pentapetalae</taxon>
        <taxon>rosids</taxon>
        <taxon>malvids</taxon>
        <taxon>Brassicales</taxon>
        <taxon>Brassicaceae</taxon>
        <taxon>Coluteocarpeae</taxon>
        <taxon>Noccaea</taxon>
    </lineage>
</organism>
<accession>A0A1J3G8E3</accession>
<dbReference type="AlphaFoldDB" id="A0A1J3G8E3"/>
<proteinExistence type="predicted"/>
<feature type="domain" description="KIB1-4 beta-propeller" evidence="1">
    <location>
        <begin position="2"/>
        <end position="207"/>
    </location>
</feature>
<reference evidence="2" key="1">
    <citation type="submission" date="2016-07" db="EMBL/GenBank/DDBJ databases">
        <title>De novo transcriptome assembly of four accessions of the metal hyperaccumulator plant Noccaea caerulescens.</title>
        <authorList>
            <person name="Blande D."/>
            <person name="Halimaa P."/>
            <person name="Tervahauta A.I."/>
            <person name="Aarts M.G."/>
            <person name="Karenlampi S.O."/>
        </authorList>
    </citation>
    <scope>NUCLEOTIDE SEQUENCE</scope>
</reference>
<dbReference type="EMBL" id="GEVK01000401">
    <property type="protein sequence ID" value="JAU52431.1"/>
    <property type="molecule type" value="Transcribed_RNA"/>
</dbReference>
<gene>
    <name evidence="2" type="ORF">LC_TR6993_c0_g1_i1_g.23604</name>
</gene>
<dbReference type="PANTHER" id="PTHR44259:SF26">
    <property type="entry name" value="F-BOX FAMILY PROTEIN-LIKE PROTEIN"/>
    <property type="match status" value="1"/>
</dbReference>
<sequence>MHSPVVWIDEQTKEYVVVWELDRWCVVYSKKGDAFWNQIQMPPLPDFTERFFDMVYKDDKLYLLLHTGRRGRSTGFIKIFDFSTQIPQETFHCGVTSNNNNTSDSDSDSWGVWATKLVVTVTGHVLKVEKLAKLVNPGGQGGPLRLWSFRVYKHHDEPVASLGHEAMLFDLGFTVLADDHLVGFKSNSIYFNVICQKQNTTQICVFDLDTQEMEEPLPKFVCSSWQQRLRARWFLPSFKHT</sequence>